<organism evidence="1 2">
    <name type="scientific">Kitasatospora cystarginea</name>
    <dbReference type="NCBI Taxonomy" id="58350"/>
    <lineage>
        <taxon>Bacteria</taxon>
        <taxon>Bacillati</taxon>
        <taxon>Actinomycetota</taxon>
        <taxon>Actinomycetes</taxon>
        <taxon>Kitasatosporales</taxon>
        <taxon>Streptomycetaceae</taxon>
        <taxon>Kitasatospora</taxon>
    </lineage>
</organism>
<evidence type="ECO:0000313" key="2">
    <source>
        <dbReference type="Proteomes" id="UP001500305"/>
    </source>
</evidence>
<accession>A0ABP5RP83</accession>
<protein>
    <recommendedName>
        <fullName evidence="3">DUF4388 domain-containing protein</fullName>
    </recommendedName>
</protein>
<sequence>MDLQTRSPLVSRRRPQLLASGRTLGDVVAELAAGRRTGIVQSTTGAVHLVDGAVLQVESAGALDLPTLLVRSGRIPAQELLDLARSCEQPLPKALLDSGRVGRGVLELCHLTALSDAAFLALPQDSGPVRFQEDVRPQDGVIRTVDVPTLRAAVARRRALLDRIWPCPRLDVAPLRLSAAGTAGVGTRWSRGQRAVMHAADGRRTPLEIARLLGRPAFATLLDVRRLAAAGLVESPPEPDFGGLLAAPPRPSPPAVPTVRPTALPAGPVRLHGGSADPDIALLIRLRAALEARL</sequence>
<dbReference type="RefSeq" id="WP_344639380.1">
    <property type="nucleotide sequence ID" value="NZ_BAAATR010000031.1"/>
</dbReference>
<gene>
    <name evidence="1" type="ORF">GCM10010430_57140</name>
</gene>
<name>A0ABP5RP83_9ACTN</name>
<dbReference type="EMBL" id="BAAATR010000031">
    <property type="protein sequence ID" value="GAA2264913.1"/>
    <property type="molecule type" value="Genomic_DNA"/>
</dbReference>
<keyword evidence="2" id="KW-1185">Reference proteome</keyword>
<evidence type="ECO:0000313" key="1">
    <source>
        <dbReference type="EMBL" id="GAA2264913.1"/>
    </source>
</evidence>
<proteinExistence type="predicted"/>
<dbReference type="Proteomes" id="UP001500305">
    <property type="component" value="Unassembled WGS sequence"/>
</dbReference>
<comment type="caution">
    <text evidence="1">The sequence shown here is derived from an EMBL/GenBank/DDBJ whole genome shotgun (WGS) entry which is preliminary data.</text>
</comment>
<reference evidence="2" key="1">
    <citation type="journal article" date="2019" name="Int. J. Syst. Evol. Microbiol.">
        <title>The Global Catalogue of Microorganisms (GCM) 10K type strain sequencing project: providing services to taxonomists for standard genome sequencing and annotation.</title>
        <authorList>
            <consortium name="The Broad Institute Genomics Platform"/>
            <consortium name="The Broad Institute Genome Sequencing Center for Infectious Disease"/>
            <person name="Wu L."/>
            <person name="Ma J."/>
        </authorList>
    </citation>
    <scope>NUCLEOTIDE SEQUENCE [LARGE SCALE GENOMIC DNA]</scope>
    <source>
        <strain evidence="2">JCM 7356</strain>
    </source>
</reference>
<evidence type="ECO:0008006" key="3">
    <source>
        <dbReference type="Google" id="ProtNLM"/>
    </source>
</evidence>